<name>A0A1T0CQ96_9GAMM</name>
<organism evidence="2 3">
    <name type="scientific">Moraxella porci DSM 25326</name>
    <dbReference type="NCBI Taxonomy" id="573983"/>
    <lineage>
        <taxon>Bacteria</taxon>
        <taxon>Pseudomonadati</taxon>
        <taxon>Pseudomonadota</taxon>
        <taxon>Gammaproteobacteria</taxon>
        <taxon>Moraxellales</taxon>
        <taxon>Moraxellaceae</taxon>
        <taxon>Moraxella</taxon>
    </lineage>
</organism>
<gene>
    <name evidence="2" type="ORF">B0681_06990</name>
</gene>
<feature type="transmembrane region" description="Helical" evidence="1">
    <location>
        <begin position="20"/>
        <end position="39"/>
    </location>
</feature>
<evidence type="ECO:0000256" key="1">
    <source>
        <dbReference type="SAM" id="Phobius"/>
    </source>
</evidence>
<comment type="caution">
    <text evidence="2">The sequence shown here is derived from an EMBL/GenBank/DDBJ whole genome shotgun (WGS) entry which is preliminary data.</text>
</comment>
<dbReference type="AlphaFoldDB" id="A0A1T0CQ96"/>
<keyword evidence="1" id="KW-0472">Membrane</keyword>
<keyword evidence="1" id="KW-0812">Transmembrane</keyword>
<keyword evidence="3" id="KW-1185">Reference proteome</keyword>
<reference evidence="2 3" key="1">
    <citation type="submission" date="2017-02" db="EMBL/GenBank/DDBJ databases">
        <title>Draft genome sequence of Moraxella porci CCUG 54912T type strain.</title>
        <authorList>
            <person name="Salva-Serra F."/>
            <person name="Engstrom-Jakobsson H."/>
            <person name="Thorell K."/>
            <person name="Jaen-Luchoro D."/>
            <person name="Gonzales-Siles L."/>
            <person name="Karlsson R."/>
            <person name="Yazdan S."/>
            <person name="Boulund F."/>
            <person name="Johnning A."/>
            <person name="Engstrand L."/>
            <person name="Kristiansson E."/>
            <person name="Moore E."/>
        </authorList>
    </citation>
    <scope>NUCLEOTIDE SEQUENCE [LARGE SCALE GENOMIC DNA]</scope>
    <source>
        <strain evidence="2 3">CCUG 54912</strain>
    </source>
</reference>
<accession>A0A1T0CQ96</accession>
<dbReference type="Proteomes" id="UP000190683">
    <property type="component" value="Unassembled WGS sequence"/>
</dbReference>
<dbReference type="STRING" id="573983.B0681_06990"/>
<keyword evidence="1" id="KW-1133">Transmembrane helix</keyword>
<proteinExistence type="predicted"/>
<dbReference type="EMBL" id="MUYV01000008">
    <property type="protein sequence ID" value="OOS24528.1"/>
    <property type="molecule type" value="Genomic_DNA"/>
</dbReference>
<evidence type="ECO:0000313" key="2">
    <source>
        <dbReference type="EMBL" id="OOS24528.1"/>
    </source>
</evidence>
<protein>
    <submittedName>
        <fullName evidence="2">Uncharacterized protein</fullName>
    </submittedName>
</protein>
<sequence length="200" mass="22431">MTYDRASTLDSPPPKNNSYRPWLMVGLLLAAALVLFLTFRPVSQEEMVADDGEVKSYDPVVYDTSDWQTASQQSQDFEALKGALSATATSEEALDFYGNKAMRYRFSTPFEPPFYVIESPNLFELVWYYAAPTDDDATKKQSIDFAKRSYRMMSMAGGDVGTKIVEQMLQGAAVSSQTVGGFVLERGACEDYRCQIILRR</sequence>
<evidence type="ECO:0000313" key="3">
    <source>
        <dbReference type="Proteomes" id="UP000190683"/>
    </source>
</evidence>
<dbReference type="RefSeq" id="WP_078318027.1">
    <property type="nucleotide sequence ID" value="NZ_MUYV01000008.1"/>
</dbReference>